<dbReference type="RefSeq" id="WP_121978279.1">
    <property type="nucleotide sequence ID" value="NZ_JBHTLH010000019.1"/>
</dbReference>
<dbReference type="SUPFAM" id="SSF46689">
    <property type="entry name" value="Homeodomain-like"/>
    <property type="match status" value="1"/>
</dbReference>
<proteinExistence type="predicted"/>
<protein>
    <submittedName>
        <fullName evidence="4">TetR/AcrR family transcriptional regulator</fullName>
    </submittedName>
</protein>
<dbReference type="PANTHER" id="PTHR43479">
    <property type="entry name" value="ACREF/ENVCD OPERON REPRESSOR-RELATED"/>
    <property type="match status" value="1"/>
</dbReference>
<dbReference type="Gene3D" id="1.10.357.10">
    <property type="entry name" value="Tetracycline Repressor, domain 2"/>
    <property type="match status" value="1"/>
</dbReference>
<comment type="caution">
    <text evidence="4">The sequence shown here is derived from an EMBL/GenBank/DDBJ whole genome shotgun (WGS) entry which is preliminary data.</text>
</comment>
<dbReference type="Pfam" id="PF14278">
    <property type="entry name" value="TetR_C_8"/>
    <property type="match status" value="1"/>
</dbReference>
<evidence type="ECO:0000256" key="2">
    <source>
        <dbReference type="PROSITE-ProRule" id="PRU00335"/>
    </source>
</evidence>
<dbReference type="Proteomes" id="UP001597156">
    <property type="component" value="Unassembled WGS sequence"/>
</dbReference>
<feature type="domain" description="HTH tetR-type" evidence="3">
    <location>
        <begin position="11"/>
        <end position="71"/>
    </location>
</feature>
<reference evidence="5" key="1">
    <citation type="journal article" date="2019" name="Int. J. Syst. Evol. Microbiol.">
        <title>The Global Catalogue of Microorganisms (GCM) 10K type strain sequencing project: providing services to taxonomists for standard genome sequencing and annotation.</title>
        <authorList>
            <consortium name="The Broad Institute Genomics Platform"/>
            <consortium name="The Broad Institute Genome Sequencing Center for Infectious Disease"/>
            <person name="Wu L."/>
            <person name="Ma J."/>
        </authorList>
    </citation>
    <scope>NUCLEOTIDE SEQUENCE [LARGE SCALE GENOMIC DNA]</scope>
    <source>
        <strain evidence="5">CCUG 71848</strain>
    </source>
</reference>
<keyword evidence="1 2" id="KW-0238">DNA-binding</keyword>
<dbReference type="InterPro" id="IPR001647">
    <property type="entry name" value="HTH_TetR"/>
</dbReference>
<keyword evidence="5" id="KW-1185">Reference proteome</keyword>
<organism evidence="4 5">
    <name type="scientific">Lentilactobacillus raoultii</name>
    <dbReference type="NCBI Taxonomy" id="1987503"/>
    <lineage>
        <taxon>Bacteria</taxon>
        <taxon>Bacillati</taxon>
        <taxon>Bacillota</taxon>
        <taxon>Bacilli</taxon>
        <taxon>Lactobacillales</taxon>
        <taxon>Lactobacillaceae</taxon>
        <taxon>Lentilactobacillus</taxon>
    </lineage>
</organism>
<evidence type="ECO:0000259" key="3">
    <source>
        <dbReference type="PROSITE" id="PS50977"/>
    </source>
</evidence>
<dbReference type="PANTHER" id="PTHR43479:SF11">
    <property type="entry name" value="ACREF_ENVCD OPERON REPRESSOR-RELATED"/>
    <property type="match status" value="1"/>
</dbReference>
<name>A0ABW3PT69_9LACO</name>
<gene>
    <name evidence="4" type="ORF">ACFQ22_08380</name>
</gene>
<accession>A0ABW3PT69</accession>
<sequence>MVGTKNNRRTKYTIQLLKNALLTILTREPLAKVTITEICREANVNRGTFYLHFESPGDLFEAIEKDISNQVIPLLKVRPRDDLYEWGRRLVSVIEDNQIAMKIILDAKREDRVIQQIFDEAHELFLKDFAEQFDVTNQTVQEYYFTYFVNGSIGILKKWLEGNDEITADEIARIIINPNLLQPKA</sequence>
<feature type="DNA-binding region" description="H-T-H motif" evidence="2">
    <location>
        <begin position="34"/>
        <end position="53"/>
    </location>
</feature>
<evidence type="ECO:0000256" key="1">
    <source>
        <dbReference type="ARBA" id="ARBA00023125"/>
    </source>
</evidence>
<dbReference type="EMBL" id="JBHTLH010000019">
    <property type="protein sequence ID" value="MFD1125370.1"/>
    <property type="molecule type" value="Genomic_DNA"/>
</dbReference>
<evidence type="ECO:0000313" key="5">
    <source>
        <dbReference type="Proteomes" id="UP001597156"/>
    </source>
</evidence>
<dbReference type="InterPro" id="IPR009057">
    <property type="entry name" value="Homeodomain-like_sf"/>
</dbReference>
<dbReference type="InterPro" id="IPR039532">
    <property type="entry name" value="TetR_C_Firmicutes"/>
</dbReference>
<evidence type="ECO:0000313" key="4">
    <source>
        <dbReference type="EMBL" id="MFD1125370.1"/>
    </source>
</evidence>
<dbReference type="Pfam" id="PF00440">
    <property type="entry name" value="TetR_N"/>
    <property type="match status" value="1"/>
</dbReference>
<dbReference type="PROSITE" id="PS50977">
    <property type="entry name" value="HTH_TETR_2"/>
    <property type="match status" value="1"/>
</dbReference>
<dbReference type="InterPro" id="IPR050624">
    <property type="entry name" value="HTH-type_Tx_Regulator"/>
</dbReference>